<keyword evidence="1" id="KW-0433">Leucine-rich repeat</keyword>
<evidence type="ECO:0008006" key="6">
    <source>
        <dbReference type="Google" id="ProtNLM"/>
    </source>
</evidence>
<reference evidence="5" key="2">
    <citation type="submission" date="2015-01" db="EMBL/GenBank/DDBJ databases">
        <title>Evolutionary Origins and Diversification of the Mycorrhizal Mutualists.</title>
        <authorList>
            <consortium name="DOE Joint Genome Institute"/>
            <consortium name="Mycorrhizal Genomics Consortium"/>
            <person name="Kohler A."/>
            <person name="Kuo A."/>
            <person name="Nagy L.G."/>
            <person name="Floudas D."/>
            <person name="Copeland A."/>
            <person name="Barry K.W."/>
            <person name="Cichocki N."/>
            <person name="Veneault-Fourrey C."/>
            <person name="LaButti K."/>
            <person name="Lindquist E.A."/>
            <person name="Lipzen A."/>
            <person name="Lundell T."/>
            <person name="Morin E."/>
            <person name="Murat C."/>
            <person name="Riley R."/>
            <person name="Ohm R."/>
            <person name="Sun H."/>
            <person name="Tunlid A."/>
            <person name="Henrissat B."/>
            <person name="Grigoriev I.V."/>
            <person name="Hibbett D.S."/>
            <person name="Martin F."/>
        </authorList>
    </citation>
    <scope>NUCLEOTIDE SEQUENCE [LARGE SCALE GENOMIC DNA]</scope>
    <source>
        <strain evidence="5">Ve08.2h10</strain>
    </source>
</reference>
<dbReference type="InParanoid" id="A0A0D0DRL1"/>
<keyword evidence="2" id="KW-0677">Repeat</keyword>
<evidence type="ECO:0000256" key="3">
    <source>
        <dbReference type="SAM" id="MobiDB-lite"/>
    </source>
</evidence>
<feature type="region of interest" description="Disordered" evidence="3">
    <location>
        <begin position="282"/>
        <end position="343"/>
    </location>
</feature>
<feature type="region of interest" description="Disordered" evidence="3">
    <location>
        <begin position="764"/>
        <end position="808"/>
    </location>
</feature>
<dbReference type="InterPro" id="IPR019487">
    <property type="entry name" value="RAM_signalling_pathway_SOG2"/>
</dbReference>
<evidence type="ECO:0000313" key="5">
    <source>
        <dbReference type="Proteomes" id="UP000054538"/>
    </source>
</evidence>
<evidence type="ECO:0000313" key="4">
    <source>
        <dbReference type="EMBL" id="KIK95738.1"/>
    </source>
</evidence>
<gene>
    <name evidence="4" type="ORF">PAXRUDRAFT_363527</name>
</gene>
<protein>
    <recommendedName>
        <fullName evidence="6">RAM signaling network component</fullName>
    </recommendedName>
</protein>
<dbReference type="Proteomes" id="UP000054538">
    <property type="component" value="Unassembled WGS sequence"/>
</dbReference>
<dbReference type="OrthoDB" id="1394818at2759"/>
<dbReference type="EMBL" id="KN825024">
    <property type="protein sequence ID" value="KIK95738.1"/>
    <property type="molecule type" value="Genomic_DNA"/>
</dbReference>
<dbReference type="InterPro" id="IPR050216">
    <property type="entry name" value="LRR_domain-containing"/>
</dbReference>
<dbReference type="SMART" id="SM00369">
    <property type="entry name" value="LRR_TYP"/>
    <property type="match status" value="3"/>
</dbReference>
<accession>A0A0D0DRL1</accession>
<evidence type="ECO:0000256" key="1">
    <source>
        <dbReference type="ARBA" id="ARBA00022614"/>
    </source>
</evidence>
<dbReference type="InterPro" id="IPR003591">
    <property type="entry name" value="Leu-rich_rpt_typical-subtyp"/>
</dbReference>
<dbReference type="AlphaFoldDB" id="A0A0D0DRL1"/>
<dbReference type="STRING" id="930991.A0A0D0DRL1"/>
<dbReference type="Pfam" id="PF13855">
    <property type="entry name" value="LRR_8"/>
    <property type="match status" value="1"/>
</dbReference>
<keyword evidence="5" id="KW-1185">Reference proteome</keyword>
<feature type="region of interest" description="Disordered" evidence="3">
    <location>
        <begin position="361"/>
        <end position="391"/>
    </location>
</feature>
<dbReference type="PROSITE" id="PS51450">
    <property type="entry name" value="LRR"/>
    <property type="match status" value="1"/>
</dbReference>
<dbReference type="Pfam" id="PF10428">
    <property type="entry name" value="SOG2"/>
    <property type="match status" value="1"/>
</dbReference>
<dbReference type="Gene3D" id="3.80.10.10">
    <property type="entry name" value="Ribonuclease Inhibitor"/>
    <property type="match status" value="1"/>
</dbReference>
<dbReference type="GO" id="GO:0005737">
    <property type="term" value="C:cytoplasm"/>
    <property type="evidence" value="ECO:0007669"/>
    <property type="project" value="TreeGrafter"/>
</dbReference>
<dbReference type="HOGENOM" id="CLU_006272_0_0_1"/>
<dbReference type="PANTHER" id="PTHR48051:SF46">
    <property type="entry name" value="LEUCINE RICH REPEAT-CONTAINING DOMAIN PROTEIN"/>
    <property type="match status" value="1"/>
</dbReference>
<name>A0A0D0DRL1_9AGAM</name>
<feature type="compositionally biased region" description="Low complexity" evidence="3">
    <location>
        <begin position="438"/>
        <end position="449"/>
    </location>
</feature>
<dbReference type="SUPFAM" id="SSF52058">
    <property type="entry name" value="L domain-like"/>
    <property type="match status" value="1"/>
</dbReference>
<feature type="region of interest" description="Disordered" evidence="3">
    <location>
        <begin position="638"/>
        <end position="704"/>
    </location>
</feature>
<feature type="compositionally biased region" description="Low complexity" evidence="3">
    <location>
        <begin position="709"/>
        <end position="725"/>
    </location>
</feature>
<feature type="region of interest" description="Disordered" evidence="3">
    <location>
        <begin position="406"/>
        <end position="458"/>
    </location>
</feature>
<reference evidence="4 5" key="1">
    <citation type="submission" date="2014-04" db="EMBL/GenBank/DDBJ databases">
        <authorList>
            <consortium name="DOE Joint Genome Institute"/>
            <person name="Kuo A."/>
            <person name="Kohler A."/>
            <person name="Jargeat P."/>
            <person name="Nagy L.G."/>
            <person name="Floudas D."/>
            <person name="Copeland A."/>
            <person name="Barry K.W."/>
            <person name="Cichocki N."/>
            <person name="Veneault-Fourrey C."/>
            <person name="LaButti K."/>
            <person name="Lindquist E.A."/>
            <person name="Lipzen A."/>
            <person name="Lundell T."/>
            <person name="Morin E."/>
            <person name="Murat C."/>
            <person name="Sun H."/>
            <person name="Tunlid A."/>
            <person name="Henrissat B."/>
            <person name="Grigoriev I.V."/>
            <person name="Hibbett D.S."/>
            <person name="Martin F."/>
            <person name="Nordberg H.P."/>
            <person name="Cantor M.N."/>
            <person name="Hua S.X."/>
        </authorList>
    </citation>
    <scope>NUCLEOTIDE SEQUENCE [LARGE SCALE GENOMIC DNA]</scope>
    <source>
        <strain evidence="4 5">Ve08.2h10</strain>
    </source>
</reference>
<feature type="compositionally biased region" description="Low complexity" evidence="3">
    <location>
        <begin position="779"/>
        <end position="792"/>
    </location>
</feature>
<dbReference type="InterPro" id="IPR001611">
    <property type="entry name" value="Leu-rich_rpt"/>
</dbReference>
<dbReference type="PANTHER" id="PTHR48051">
    <property type="match status" value="1"/>
</dbReference>
<evidence type="ECO:0000256" key="2">
    <source>
        <dbReference type="ARBA" id="ARBA00022737"/>
    </source>
</evidence>
<feature type="region of interest" description="Disordered" evidence="3">
    <location>
        <begin position="709"/>
        <end position="728"/>
    </location>
</feature>
<feature type="compositionally biased region" description="Low complexity" evidence="3">
    <location>
        <begin position="644"/>
        <end position="656"/>
    </location>
</feature>
<proteinExistence type="predicted"/>
<dbReference type="InterPro" id="IPR032675">
    <property type="entry name" value="LRR_dom_sf"/>
</dbReference>
<organism evidence="4 5">
    <name type="scientific">Paxillus rubicundulus Ve08.2h10</name>
    <dbReference type="NCBI Taxonomy" id="930991"/>
    <lineage>
        <taxon>Eukaryota</taxon>
        <taxon>Fungi</taxon>
        <taxon>Dikarya</taxon>
        <taxon>Basidiomycota</taxon>
        <taxon>Agaricomycotina</taxon>
        <taxon>Agaricomycetes</taxon>
        <taxon>Agaricomycetidae</taxon>
        <taxon>Boletales</taxon>
        <taxon>Paxilineae</taxon>
        <taxon>Paxillaceae</taxon>
        <taxon>Paxillus</taxon>
    </lineage>
</organism>
<sequence length="1041" mass="112532">MSSLEVDCVAGRTSPFLSSSRGGALSPLPSASLTEEHIAEALANSPDNGATLDFTHKSLTDVGEDGAEHLATVGRNDSLTEESSITRVALGYNRLATLPTAFALVSRLRYLNLKNNSFSVFPDVLTVMPSLEILDISRNKIKRLPTQPGTLANLHVFCISRNKITRLPGYLGDFSSLNVLKLDHNPLEWPPKAIVENDPSNDPQASKNWIVALKRWLRDNSHLDIKPKSSVDSFISERAALNSSIEESIQSWALKGEEDYSSGPTPHARTFFHDAQFPPLPVARLPSKPAASSRFERPPPLRLGLLPPYDPPLRSSSPESYLPTPEESVSSTDDDHTAVPDSCQHSRKYSFECGSRDRRPALFGRKSIPDLRTSPRLSGHGNDMQPHELGGVSTLASSSLTKGVSNDALIMPSPLSHRQGSSSSSEESSQHRVPKRYTTTPPSSVSPTSAERSHPVPDTERHAYFKRLSALPANTVSNNLPASLCFLVECARSLFFAVSQIYQALSHYITYTINQKLSSILRKVTDPAYTYMVQLNGALERFDAMAKKATPPPSLCRALVESSRDTAAVFGKAIAMLSLQLKILASKDDDRYMRSLVLIFYGAVAEVSHAWQSMVPHIEVIKPHLADHRRIATIKNHTGHATKSPSADPPLASSPAGHSPFAGFRHNVPIARSRPTPSGLGRTRTTRRHAGSFSSKDVEIGKSLPSCDLPLPPISLSSSTPSTTLRTGQRYPAMSLSASTSSLAPSLMAGGTSTNAPLSISLPSHSALADGNGDHSRQASHASMTTSSSSCSPQVPARRPTLDIPQSRTLVDKDALDSMEAAVGSAPAVWDTMKEIVGSLSETPGTSEDIQDSIERAKDITERLRANILSTRAGDPTADRKALREDAHVFVKTVVKLSNVIKTYGSSHALFPDLRAKMVSLTNSTQEFVMLLHVSSFSPSTPRPYSPVTKGLAQFANGAGSGSRLENFRLGTNLSRSRSTQQPNTLKLAVPWSSNISRSALPSQSQFHITMPPRYIVPTSFGVVNNGNGHGNRGDHTADEG</sequence>